<gene>
    <name evidence="1" type="ORF">SAMN05216400_1396</name>
</gene>
<organism evidence="1 2">
    <name type="scientific">Streptococcus equinus</name>
    <name type="common">Streptococcus bovis</name>
    <dbReference type="NCBI Taxonomy" id="1335"/>
    <lineage>
        <taxon>Bacteria</taxon>
        <taxon>Bacillati</taxon>
        <taxon>Bacillota</taxon>
        <taxon>Bacilli</taxon>
        <taxon>Lactobacillales</taxon>
        <taxon>Streptococcaceae</taxon>
        <taxon>Streptococcus</taxon>
    </lineage>
</organism>
<protein>
    <submittedName>
        <fullName evidence="1">Uncharacterized protein</fullName>
    </submittedName>
</protein>
<reference evidence="1 2" key="1">
    <citation type="submission" date="2016-10" db="EMBL/GenBank/DDBJ databases">
        <authorList>
            <person name="de Groot N.N."/>
        </authorList>
    </citation>
    <scope>NUCLEOTIDE SEQUENCE [LARGE SCALE GENOMIC DNA]</scope>
    <source>
        <strain evidence="1 2">Sb09</strain>
    </source>
</reference>
<accession>A0A1G9M7H6</accession>
<proteinExistence type="predicted"/>
<evidence type="ECO:0000313" key="2">
    <source>
        <dbReference type="Proteomes" id="UP000183162"/>
    </source>
</evidence>
<dbReference type="AlphaFoldDB" id="A0A1G9M7H6"/>
<dbReference type="Proteomes" id="UP000183162">
    <property type="component" value="Unassembled WGS sequence"/>
</dbReference>
<sequence>MALATAALGVATTAYADNTDVEFNIEPTYTVTIPPKVTLEKTERGIYSKTESLTAESVLLRERQNLEIRVTSDSRFNLKTSPRARYQLPYTVSGQFGKVRNKRAGGRVALFETSTAKQEVPITYTTDEVPQYAGAFGDTVVFTLNVVNARQ</sequence>
<evidence type="ECO:0000313" key="1">
    <source>
        <dbReference type="EMBL" id="SDL70063.1"/>
    </source>
</evidence>
<dbReference type="EMBL" id="FNGX01000004">
    <property type="protein sequence ID" value="SDL70063.1"/>
    <property type="molecule type" value="Genomic_DNA"/>
</dbReference>
<name>A0A1G9M7H6_STREI</name>